<gene>
    <name evidence="2" type="ORF">CLV59_11043</name>
</gene>
<comment type="caution">
    <text evidence="2">The sequence shown here is derived from an EMBL/GenBank/DDBJ whole genome shotgun (WGS) entry which is preliminary data.</text>
</comment>
<keyword evidence="3" id="KW-1185">Reference proteome</keyword>
<accession>A0A327VNK4</accession>
<protein>
    <submittedName>
        <fullName evidence="2">SusD-like starch-binding protein associating with outer membrane</fullName>
    </submittedName>
</protein>
<keyword evidence="1" id="KW-0732">Signal</keyword>
<dbReference type="RefSeq" id="WP_111594906.1">
    <property type="nucleotide sequence ID" value="NZ_QLMA01000010.1"/>
</dbReference>
<dbReference type="OrthoDB" id="1522814at2"/>
<dbReference type="SUPFAM" id="SSF48452">
    <property type="entry name" value="TPR-like"/>
    <property type="match status" value="1"/>
</dbReference>
<dbReference type="InterPro" id="IPR011990">
    <property type="entry name" value="TPR-like_helical_dom_sf"/>
</dbReference>
<sequence length="434" mass="46648">MKRYIKYCLVGTMAFAACSKNFQDPTGPSSSQAYSSPTTITDATVGLQAWYSKDRTGLLYNTITAGTLLTGEAYVTNSGNADEAQLTAGGVKVLNTNAVVNQLWAVSTKIVYESNNILAATPKVITDPGYASGVIAYTSIFKAWAMGVQANFFQQIPDTSGKPDNINDDVHFIPGQQGYLKAAAILDNAINVVKANPVSASIAPYLPQGINIINTLYALKARYALYGGDYVSALAAANNVDLTVKSTLNFNAQVNNPIYALVTATNNIWQTTGPTMGLPTGFQPSPADLRVPFYIVKPTSGTLPYVLTGFYTTPTSPVPVYLPGEVILIKAECYARQNDIPNGLAQLNKVVTKLPSADAFGVGAGLPAIASVSGQQALLDSIYQHRRIELYSCGQELEDSRRFNRPVAERKRSYLPYPLVERNDNPNTPADPAF</sequence>
<evidence type="ECO:0000313" key="2">
    <source>
        <dbReference type="EMBL" id="RAJ74997.1"/>
    </source>
</evidence>
<dbReference type="AlphaFoldDB" id="A0A327VNK4"/>
<evidence type="ECO:0000256" key="1">
    <source>
        <dbReference type="SAM" id="SignalP"/>
    </source>
</evidence>
<feature type="signal peptide" evidence="1">
    <location>
        <begin position="1"/>
        <end position="19"/>
    </location>
</feature>
<reference evidence="2 3" key="1">
    <citation type="submission" date="2018-06" db="EMBL/GenBank/DDBJ databases">
        <title>Genomic Encyclopedia of Archaeal and Bacterial Type Strains, Phase II (KMG-II): from individual species to whole genera.</title>
        <authorList>
            <person name="Goeker M."/>
        </authorList>
    </citation>
    <scope>NUCLEOTIDE SEQUENCE [LARGE SCALE GENOMIC DNA]</scope>
    <source>
        <strain evidence="2 3">DSM 29821</strain>
    </source>
</reference>
<feature type="chain" id="PRO_5016413013" evidence="1">
    <location>
        <begin position="20"/>
        <end position="434"/>
    </location>
</feature>
<dbReference type="Gene3D" id="1.25.40.390">
    <property type="match status" value="1"/>
</dbReference>
<name>A0A327VNK4_9BACT</name>
<evidence type="ECO:0000313" key="3">
    <source>
        <dbReference type="Proteomes" id="UP000249819"/>
    </source>
</evidence>
<dbReference type="EMBL" id="QLMA01000010">
    <property type="protein sequence ID" value="RAJ74997.1"/>
    <property type="molecule type" value="Genomic_DNA"/>
</dbReference>
<dbReference type="Proteomes" id="UP000249819">
    <property type="component" value="Unassembled WGS sequence"/>
</dbReference>
<organism evidence="2 3">
    <name type="scientific">Chitinophaga dinghuensis</name>
    <dbReference type="NCBI Taxonomy" id="1539050"/>
    <lineage>
        <taxon>Bacteria</taxon>
        <taxon>Pseudomonadati</taxon>
        <taxon>Bacteroidota</taxon>
        <taxon>Chitinophagia</taxon>
        <taxon>Chitinophagales</taxon>
        <taxon>Chitinophagaceae</taxon>
        <taxon>Chitinophaga</taxon>
    </lineage>
</organism>
<dbReference type="PROSITE" id="PS51257">
    <property type="entry name" value="PROKAR_LIPOPROTEIN"/>
    <property type="match status" value="1"/>
</dbReference>
<proteinExistence type="predicted"/>